<comment type="caution">
    <text evidence="1">The sequence shown here is derived from an EMBL/GenBank/DDBJ whole genome shotgun (WGS) entry which is preliminary data.</text>
</comment>
<name>A0A023C0I8_9FLAO</name>
<dbReference type="Proteomes" id="UP000023541">
    <property type="component" value="Unassembled WGS sequence"/>
</dbReference>
<organism evidence="1 2">
    <name type="scientific">Aquimarina atlantica</name>
    <dbReference type="NCBI Taxonomy" id="1317122"/>
    <lineage>
        <taxon>Bacteria</taxon>
        <taxon>Pseudomonadati</taxon>
        <taxon>Bacteroidota</taxon>
        <taxon>Flavobacteriia</taxon>
        <taxon>Flavobacteriales</taxon>
        <taxon>Flavobacteriaceae</taxon>
        <taxon>Aquimarina</taxon>
    </lineage>
</organism>
<evidence type="ECO:0000313" key="2">
    <source>
        <dbReference type="Proteomes" id="UP000023541"/>
    </source>
</evidence>
<reference evidence="1 2" key="1">
    <citation type="submission" date="2014-04" db="EMBL/GenBank/DDBJ databases">
        <title>Aquimarina sp. 22II-S11-z7 Genome Sequencing.</title>
        <authorList>
            <person name="Lai Q."/>
        </authorList>
    </citation>
    <scope>NUCLEOTIDE SEQUENCE [LARGE SCALE GENOMIC DNA]</scope>
    <source>
        <strain evidence="1 2">22II-S11-z7</strain>
    </source>
</reference>
<sequence length="79" mass="9410">MDCMIKHIKIIERMDQLIRLQATGAPEKFAKRLEISRTKLYRMIKLMRAFNAPIEYDIAIQSYVYTEAVGFSFGFYIRR</sequence>
<dbReference type="STRING" id="1317122.ATO12_03030"/>
<gene>
    <name evidence="1" type="ORF">ATO12_03030</name>
</gene>
<proteinExistence type="predicted"/>
<evidence type="ECO:0008006" key="3">
    <source>
        <dbReference type="Google" id="ProtNLM"/>
    </source>
</evidence>
<dbReference type="RefSeq" id="WP_034238453.1">
    <property type="nucleotide sequence ID" value="NZ_AQRA01000001.1"/>
</dbReference>
<dbReference type="AlphaFoldDB" id="A0A023C0I8"/>
<protein>
    <recommendedName>
        <fullName evidence="3">Helix-turn-helix type 11 domain-containing protein</fullName>
    </recommendedName>
</protein>
<dbReference type="eggNOG" id="COG2378">
    <property type="taxonomic scope" value="Bacteria"/>
</dbReference>
<accession>A0A023C0I8</accession>
<evidence type="ECO:0000313" key="1">
    <source>
        <dbReference type="EMBL" id="EZH75775.1"/>
    </source>
</evidence>
<dbReference type="EMBL" id="AQRA01000001">
    <property type="protein sequence ID" value="EZH75775.1"/>
    <property type="molecule type" value="Genomic_DNA"/>
</dbReference>
<keyword evidence="2" id="KW-1185">Reference proteome</keyword>